<evidence type="ECO:0000313" key="2">
    <source>
        <dbReference type="EMBL" id="GCL67224.1"/>
    </source>
</evidence>
<feature type="domain" description="LUD" evidence="1">
    <location>
        <begin position="50"/>
        <end position="238"/>
    </location>
</feature>
<dbReference type="EMBL" id="BJCQ01000016">
    <property type="protein sequence ID" value="GCL67224.1"/>
    <property type="molecule type" value="Genomic_DNA"/>
</dbReference>
<reference evidence="2 3" key="1">
    <citation type="submission" date="2019-03" db="EMBL/GenBank/DDBJ databases">
        <title>Draft genome sequences of two Veillonella tobetsuensis clinical isolates from intraoperative bronchial fluids of elderly patients with pulmonary carcinoma.</title>
        <authorList>
            <person name="Akiyama T."/>
        </authorList>
    </citation>
    <scope>NUCLEOTIDE SEQUENCE [LARGE SCALE GENOMIC DNA]</scope>
    <source>
        <strain evidence="2 3">PAGU 1578</strain>
    </source>
</reference>
<dbReference type="PANTHER" id="PTHR43682:SF1">
    <property type="entry name" value="LACTATE UTILIZATION PROTEIN C"/>
    <property type="match status" value="1"/>
</dbReference>
<comment type="caution">
    <text evidence="2">The sequence shown here is derived from an EMBL/GenBank/DDBJ whole genome shotgun (WGS) entry which is preliminary data.</text>
</comment>
<dbReference type="InterPro" id="IPR024185">
    <property type="entry name" value="FTHF_cligase-like_sf"/>
</dbReference>
<accession>A0A480B0K0</accession>
<dbReference type="Proteomes" id="UP000300381">
    <property type="component" value="Unassembled WGS sequence"/>
</dbReference>
<evidence type="ECO:0000259" key="1">
    <source>
        <dbReference type="Pfam" id="PF02589"/>
    </source>
</evidence>
<organism evidence="2 3">
    <name type="scientific">Veillonella tobetsuensis</name>
    <dbReference type="NCBI Taxonomy" id="1110546"/>
    <lineage>
        <taxon>Bacteria</taxon>
        <taxon>Bacillati</taxon>
        <taxon>Bacillota</taxon>
        <taxon>Negativicutes</taxon>
        <taxon>Veillonellales</taxon>
        <taxon>Veillonellaceae</taxon>
        <taxon>Veillonella</taxon>
    </lineage>
</organism>
<dbReference type="RefSeq" id="WP_137660706.1">
    <property type="nucleotide sequence ID" value="NZ_BJCQ01000016.1"/>
</dbReference>
<dbReference type="Pfam" id="PF02589">
    <property type="entry name" value="LUD_dom"/>
    <property type="match status" value="1"/>
</dbReference>
<sequence length="240" mass="26729">MDEVKRNQFVARLSRALGRDQVPTSVPAFDYSHGPQEAMFKDLSREQVITMFKEQCERVGTKFVDTTPDKLGETIMAVIEERGNGKVIFPSSAEVEEYKLKELFEQDAATNDGVRTYFQWDPAKGREECISNTANADIGITFPYCGIAETATVVQASGEESGRAISLLPETHIAVLYTDTIHPRMTQTMEHLAERYHNAPSKFPTNICLISGPSRTADIELVTVDGAHGPIRVTYILVNR</sequence>
<gene>
    <name evidence="2" type="primary">ykgG</name>
    <name evidence="2" type="ORF">PAGU1578_08450</name>
</gene>
<proteinExistence type="predicted"/>
<dbReference type="InterPro" id="IPR037171">
    <property type="entry name" value="NagB/RpiA_transferase-like"/>
</dbReference>
<dbReference type="InterPro" id="IPR003741">
    <property type="entry name" value="LUD_dom"/>
</dbReference>
<protein>
    <submittedName>
        <fullName evidence="2">Lactate utilization protein C</fullName>
    </submittedName>
</protein>
<dbReference type="Gene3D" id="3.40.50.10420">
    <property type="entry name" value="NagB/RpiA/CoA transferase-like"/>
    <property type="match status" value="1"/>
</dbReference>
<dbReference type="PANTHER" id="PTHR43682">
    <property type="entry name" value="LACTATE UTILIZATION PROTEIN C"/>
    <property type="match status" value="1"/>
</dbReference>
<dbReference type="AlphaFoldDB" id="A0A480B0K0"/>
<evidence type="ECO:0000313" key="3">
    <source>
        <dbReference type="Proteomes" id="UP000300381"/>
    </source>
</evidence>
<name>A0A480B0K0_9FIRM</name>
<dbReference type="SUPFAM" id="SSF100950">
    <property type="entry name" value="NagB/RpiA/CoA transferase-like"/>
    <property type="match status" value="1"/>
</dbReference>